<dbReference type="InterPro" id="IPR050817">
    <property type="entry name" value="DjlA_DnaK_co-chaperone"/>
</dbReference>
<dbReference type="SMART" id="SM00271">
    <property type="entry name" value="DnaJ"/>
    <property type="match status" value="1"/>
</dbReference>
<dbReference type="CDD" id="cd06257">
    <property type="entry name" value="DnaJ"/>
    <property type="match status" value="1"/>
</dbReference>
<evidence type="ECO:0000313" key="4">
    <source>
        <dbReference type="Proteomes" id="UP000626109"/>
    </source>
</evidence>
<evidence type="ECO:0000313" key="3">
    <source>
        <dbReference type="EMBL" id="CAE8707821.1"/>
    </source>
</evidence>
<dbReference type="PRINTS" id="PR00625">
    <property type="entry name" value="JDOMAIN"/>
</dbReference>
<dbReference type="InterPro" id="IPR036869">
    <property type="entry name" value="J_dom_sf"/>
</dbReference>
<dbReference type="Proteomes" id="UP000626109">
    <property type="component" value="Unassembled WGS sequence"/>
</dbReference>
<organism evidence="3 4">
    <name type="scientific">Polarella glacialis</name>
    <name type="common">Dinoflagellate</name>
    <dbReference type="NCBI Taxonomy" id="89957"/>
    <lineage>
        <taxon>Eukaryota</taxon>
        <taxon>Sar</taxon>
        <taxon>Alveolata</taxon>
        <taxon>Dinophyceae</taxon>
        <taxon>Suessiales</taxon>
        <taxon>Suessiaceae</taxon>
        <taxon>Polarella</taxon>
    </lineage>
</organism>
<gene>
    <name evidence="3" type="ORF">PGLA2088_LOCUS34678</name>
</gene>
<feature type="domain" description="J" evidence="2">
    <location>
        <begin position="83"/>
        <end position="151"/>
    </location>
</feature>
<dbReference type="AlphaFoldDB" id="A0A813KRV4"/>
<feature type="compositionally biased region" description="Acidic residues" evidence="1">
    <location>
        <begin position="240"/>
        <end position="264"/>
    </location>
</feature>
<dbReference type="PROSITE" id="PS50076">
    <property type="entry name" value="DNAJ_2"/>
    <property type="match status" value="1"/>
</dbReference>
<proteinExistence type="predicted"/>
<name>A0A813KRV4_POLGL</name>
<dbReference type="EMBL" id="CAJNNW010031499">
    <property type="protein sequence ID" value="CAE8707821.1"/>
    <property type="molecule type" value="Genomic_DNA"/>
</dbReference>
<protein>
    <recommendedName>
        <fullName evidence="2">J domain-containing protein</fullName>
    </recommendedName>
</protein>
<dbReference type="SUPFAM" id="SSF46565">
    <property type="entry name" value="Chaperone J-domain"/>
    <property type="match status" value="1"/>
</dbReference>
<feature type="region of interest" description="Disordered" evidence="1">
    <location>
        <begin position="235"/>
        <end position="264"/>
    </location>
</feature>
<dbReference type="PANTHER" id="PTHR24074">
    <property type="entry name" value="CO-CHAPERONE PROTEIN DJLA"/>
    <property type="match status" value="1"/>
</dbReference>
<comment type="caution">
    <text evidence="3">The sequence shown here is derived from an EMBL/GenBank/DDBJ whole genome shotgun (WGS) entry which is preliminary data.</text>
</comment>
<dbReference type="InterPro" id="IPR001623">
    <property type="entry name" value="DnaJ_domain"/>
</dbReference>
<sequence>AEASESEEEPADPLGARLVDDQFAICPISGMSTLHGACPFAKPKAKAKDGGKKQKASIQLDFEWVDRKSESKVVISVRPHLTESWAALELADTASKEDIKRQYHLLSRQHHPDKNQDDLEAATERFQRIKDAYQVLKDLDGELAFPWDQNPDKQQVVAGPQSVLVFAKIGMEACEEHHLKGLQLRHMAKTSGEVRALQFEPEVSADGFTTETWVSGLCMDSPHFVNHLVKIHRKDVAREESDEEESDEEEFSSNFMESEDEGPL</sequence>
<dbReference type="Gene3D" id="1.10.287.110">
    <property type="entry name" value="DnaJ domain"/>
    <property type="match status" value="1"/>
</dbReference>
<reference evidence="3" key="1">
    <citation type="submission" date="2021-02" db="EMBL/GenBank/DDBJ databases">
        <authorList>
            <person name="Dougan E. K."/>
            <person name="Rhodes N."/>
            <person name="Thang M."/>
            <person name="Chan C."/>
        </authorList>
    </citation>
    <scope>NUCLEOTIDE SEQUENCE</scope>
</reference>
<feature type="non-terminal residue" evidence="3">
    <location>
        <position position="1"/>
    </location>
</feature>
<evidence type="ECO:0000259" key="2">
    <source>
        <dbReference type="PROSITE" id="PS50076"/>
    </source>
</evidence>
<evidence type="ECO:0000256" key="1">
    <source>
        <dbReference type="SAM" id="MobiDB-lite"/>
    </source>
</evidence>
<dbReference type="Pfam" id="PF00226">
    <property type="entry name" value="DnaJ"/>
    <property type="match status" value="1"/>
</dbReference>
<accession>A0A813KRV4</accession>